<sequence length="348" mass="37713">MSYYYGKTGYMVIQVQDTPGTPDTFTGADGEIGLPITDQPDLKPTIEKDYPQIYRKSKAERTDYIIKKLGAEGKVAVSAYTGGPLETILYGIFGNVQSSLITDTTTAYANSYSMGKDLPLFTTAVGIDDLDYQEFYDIRFGDLEINMESGSEVTLSSSVTGRGGAIGKNEIPDDKLNYTKDTAFAFDDLGVSLGGNVNCDVTSANIKIDRGIKSLRTACPTAAKGDNMIYPTTIDVSGSFEMLFQNRDEYKYWLGGSSATEPTFNQNASTTGRELVLEMTGGPIGDGVPVKDSSLKITCPCISYDDVTTDMPFDDLVKVKFDFMSLEQAGSTISAEVNSEFNAQTILV</sequence>
<reference evidence="1" key="1">
    <citation type="submission" date="2020-10" db="EMBL/GenBank/DDBJ databases">
        <title>Dehalococcoides mccartyi of a TCE/Cr reducing biochatode.</title>
        <authorList>
            <person name="Matturro B."/>
        </authorList>
    </citation>
    <scope>NUCLEOTIDE SEQUENCE</scope>
    <source>
        <strain evidence="1">Bin4</strain>
    </source>
</reference>
<dbReference type="AlphaFoldDB" id="A0A843APT0"/>
<accession>A0A843APT0</accession>
<comment type="caution">
    <text evidence="1">The sequence shown here is derived from an EMBL/GenBank/DDBJ whole genome shotgun (WGS) entry which is preliminary data.</text>
</comment>
<organism evidence="1 2">
    <name type="scientific">Methanobrevibacter arboriphilus</name>
    <dbReference type="NCBI Taxonomy" id="39441"/>
    <lineage>
        <taxon>Archaea</taxon>
        <taxon>Methanobacteriati</taxon>
        <taxon>Methanobacteriota</taxon>
        <taxon>Methanomada group</taxon>
        <taxon>Methanobacteria</taxon>
        <taxon>Methanobacteriales</taxon>
        <taxon>Methanobacteriaceae</taxon>
        <taxon>Methanobrevibacter</taxon>
    </lineage>
</organism>
<gene>
    <name evidence="1" type="ORF">ISP01_05230</name>
</gene>
<dbReference type="Pfam" id="PF18906">
    <property type="entry name" value="Phage_tube_2"/>
    <property type="match status" value="1"/>
</dbReference>
<evidence type="ECO:0000313" key="1">
    <source>
        <dbReference type="EMBL" id="MBF4468790.1"/>
    </source>
</evidence>
<dbReference type="Proteomes" id="UP000658733">
    <property type="component" value="Unassembled WGS sequence"/>
</dbReference>
<dbReference type="EMBL" id="JADIIN010000043">
    <property type="protein sequence ID" value="MBF4468790.1"/>
    <property type="molecule type" value="Genomic_DNA"/>
</dbReference>
<proteinExistence type="predicted"/>
<dbReference type="RefSeq" id="WP_278522813.1">
    <property type="nucleotide sequence ID" value="NZ_JADIIN010000043.1"/>
</dbReference>
<dbReference type="InterPro" id="IPR044000">
    <property type="entry name" value="Phage_tube_2"/>
</dbReference>
<evidence type="ECO:0000313" key="2">
    <source>
        <dbReference type="Proteomes" id="UP000658733"/>
    </source>
</evidence>
<name>A0A843APT0_METAZ</name>
<protein>
    <submittedName>
        <fullName evidence="1">Uncharacterized protein</fullName>
    </submittedName>
</protein>